<dbReference type="GO" id="GO:0008270">
    <property type="term" value="F:zinc ion binding"/>
    <property type="evidence" value="ECO:0007669"/>
    <property type="project" value="UniProtKB-KW"/>
</dbReference>
<dbReference type="FunFam" id="3.30.160.60:FF:000895">
    <property type="entry name" value="Zinc finger protein 597"/>
    <property type="match status" value="1"/>
</dbReference>
<dbReference type="PANTHER" id="PTHR16515">
    <property type="entry name" value="PR DOMAIN ZINC FINGER PROTEIN"/>
    <property type="match status" value="1"/>
</dbReference>
<keyword evidence="5" id="KW-0862">Zinc</keyword>
<evidence type="ECO:0000313" key="11">
    <source>
        <dbReference type="Proteomes" id="UP000054308"/>
    </source>
</evidence>
<evidence type="ECO:0000256" key="1">
    <source>
        <dbReference type="ARBA" id="ARBA00004123"/>
    </source>
</evidence>
<organism evidence="10 11">
    <name type="scientific">Calypte anna</name>
    <name type="common">Anna's hummingbird</name>
    <name type="synonym">Archilochus anna</name>
    <dbReference type="NCBI Taxonomy" id="9244"/>
    <lineage>
        <taxon>Eukaryota</taxon>
        <taxon>Metazoa</taxon>
        <taxon>Chordata</taxon>
        <taxon>Craniata</taxon>
        <taxon>Vertebrata</taxon>
        <taxon>Euteleostomi</taxon>
        <taxon>Archelosauria</taxon>
        <taxon>Archosauria</taxon>
        <taxon>Dinosauria</taxon>
        <taxon>Saurischia</taxon>
        <taxon>Theropoda</taxon>
        <taxon>Coelurosauria</taxon>
        <taxon>Aves</taxon>
        <taxon>Neognathae</taxon>
        <taxon>Neoaves</taxon>
        <taxon>Strisores</taxon>
        <taxon>Apodiformes</taxon>
        <taxon>Trochilidae</taxon>
        <taxon>Calypte</taxon>
    </lineage>
</organism>
<dbReference type="AlphaFoldDB" id="A0A091IDV8"/>
<dbReference type="Proteomes" id="UP000054308">
    <property type="component" value="Unassembled WGS sequence"/>
</dbReference>
<dbReference type="FunFam" id="3.30.160.60:FF:000624">
    <property type="entry name" value="zinc finger protein 697"/>
    <property type="match status" value="1"/>
</dbReference>
<evidence type="ECO:0000256" key="5">
    <source>
        <dbReference type="ARBA" id="ARBA00022833"/>
    </source>
</evidence>
<proteinExistence type="predicted"/>
<evidence type="ECO:0000313" key="10">
    <source>
        <dbReference type="EMBL" id="KFP06794.1"/>
    </source>
</evidence>
<evidence type="ECO:0000256" key="8">
    <source>
        <dbReference type="SAM" id="MobiDB-lite"/>
    </source>
</evidence>
<dbReference type="Gene3D" id="3.30.160.60">
    <property type="entry name" value="Classic Zinc Finger"/>
    <property type="match status" value="2"/>
</dbReference>
<protein>
    <submittedName>
        <fullName evidence="10">Myeloid zinc finger 1</fullName>
    </submittedName>
</protein>
<keyword evidence="4 7" id="KW-0863">Zinc-finger</keyword>
<feature type="domain" description="C2H2-type" evidence="9">
    <location>
        <begin position="27"/>
        <end position="46"/>
    </location>
</feature>
<dbReference type="InterPro" id="IPR050331">
    <property type="entry name" value="Zinc_finger"/>
</dbReference>
<evidence type="ECO:0000256" key="4">
    <source>
        <dbReference type="ARBA" id="ARBA00022771"/>
    </source>
</evidence>
<gene>
    <name evidence="10" type="ORF">N300_03144</name>
</gene>
<feature type="non-terminal residue" evidence="10">
    <location>
        <position position="46"/>
    </location>
</feature>
<dbReference type="Pfam" id="PF00096">
    <property type="entry name" value="zf-C2H2"/>
    <property type="match status" value="1"/>
</dbReference>
<sequence length="46" mass="5308">CPDCGKSFNDKSNLTQHRRIHSGERPHACPVCRKTFTDKSTLNQHR</sequence>
<keyword evidence="11" id="KW-1185">Reference proteome</keyword>
<feature type="domain" description="C2H2-type" evidence="9">
    <location>
        <begin position="1"/>
        <end position="26"/>
    </location>
</feature>
<dbReference type="PROSITE" id="PS50157">
    <property type="entry name" value="ZINC_FINGER_C2H2_2"/>
    <property type="match status" value="2"/>
</dbReference>
<name>A0A091IDV8_CALAN</name>
<comment type="subcellular location">
    <subcellularLocation>
        <location evidence="1">Nucleus</location>
    </subcellularLocation>
</comment>
<accession>A0A091IDV8</accession>
<evidence type="ECO:0000259" key="9">
    <source>
        <dbReference type="PROSITE" id="PS50157"/>
    </source>
</evidence>
<dbReference type="Pfam" id="PF12874">
    <property type="entry name" value="zf-met"/>
    <property type="match status" value="1"/>
</dbReference>
<reference evidence="10 11" key="1">
    <citation type="submission" date="2014-04" db="EMBL/GenBank/DDBJ databases">
        <title>Genome evolution of avian class.</title>
        <authorList>
            <person name="Zhang G."/>
            <person name="Li C."/>
        </authorList>
    </citation>
    <scope>NUCLEOTIDE SEQUENCE [LARGE SCALE GENOMIC DNA]</scope>
    <source>
        <strain evidence="10">BGI_N300</strain>
    </source>
</reference>
<dbReference type="GO" id="GO:0005634">
    <property type="term" value="C:nucleus"/>
    <property type="evidence" value="ECO:0007669"/>
    <property type="project" value="UniProtKB-SubCell"/>
</dbReference>
<dbReference type="SMART" id="SM00355">
    <property type="entry name" value="ZnF_C2H2"/>
    <property type="match status" value="2"/>
</dbReference>
<evidence type="ECO:0000256" key="2">
    <source>
        <dbReference type="ARBA" id="ARBA00022723"/>
    </source>
</evidence>
<evidence type="ECO:0000256" key="7">
    <source>
        <dbReference type="PROSITE-ProRule" id="PRU00042"/>
    </source>
</evidence>
<keyword evidence="2" id="KW-0479">Metal-binding</keyword>
<evidence type="ECO:0000256" key="3">
    <source>
        <dbReference type="ARBA" id="ARBA00022737"/>
    </source>
</evidence>
<keyword evidence="3" id="KW-0677">Repeat</keyword>
<evidence type="ECO:0000256" key="6">
    <source>
        <dbReference type="ARBA" id="ARBA00023242"/>
    </source>
</evidence>
<feature type="non-terminal residue" evidence="10">
    <location>
        <position position="1"/>
    </location>
</feature>
<dbReference type="PANTHER" id="PTHR16515:SF49">
    <property type="entry name" value="GASTRULA ZINC FINGER PROTEIN XLCGF49.1-LIKE-RELATED"/>
    <property type="match status" value="1"/>
</dbReference>
<dbReference type="PROSITE" id="PS00028">
    <property type="entry name" value="ZINC_FINGER_C2H2_1"/>
    <property type="match status" value="1"/>
</dbReference>
<dbReference type="EMBL" id="KL218595">
    <property type="protein sequence ID" value="KFP06794.1"/>
    <property type="molecule type" value="Genomic_DNA"/>
</dbReference>
<keyword evidence="6" id="KW-0539">Nucleus</keyword>
<dbReference type="STRING" id="9244.A0A091IDV8"/>
<dbReference type="InterPro" id="IPR013087">
    <property type="entry name" value="Znf_C2H2_type"/>
</dbReference>
<dbReference type="InterPro" id="IPR036236">
    <property type="entry name" value="Znf_C2H2_sf"/>
</dbReference>
<dbReference type="GO" id="GO:0010468">
    <property type="term" value="P:regulation of gene expression"/>
    <property type="evidence" value="ECO:0007669"/>
    <property type="project" value="TreeGrafter"/>
</dbReference>
<feature type="region of interest" description="Disordered" evidence="8">
    <location>
        <begin position="1"/>
        <end position="20"/>
    </location>
</feature>
<dbReference type="SUPFAM" id="SSF57667">
    <property type="entry name" value="beta-beta-alpha zinc fingers"/>
    <property type="match status" value="1"/>
</dbReference>